<accession>A0A8H8CFN7</accession>
<reference evidence="2" key="1">
    <citation type="submission" date="2021-02" db="EMBL/GenBank/DDBJ databases">
        <title>Psilocybe cubensis genome.</title>
        <authorList>
            <person name="Mckernan K.J."/>
            <person name="Crawford S."/>
            <person name="Trippe A."/>
            <person name="Kane L.T."/>
            <person name="Mclaughlin S."/>
        </authorList>
    </citation>
    <scope>NUCLEOTIDE SEQUENCE [LARGE SCALE GENOMIC DNA]</scope>
    <source>
        <strain evidence="2">MGC-MH-2018</strain>
    </source>
</reference>
<feature type="region of interest" description="Disordered" evidence="1">
    <location>
        <begin position="61"/>
        <end position="82"/>
    </location>
</feature>
<protein>
    <submittedName>
        <fullName evidence="2">Uncharacterized protein</fullName>
    </submittedName>
</protein>
<evidence type="ECO:0000256" key="1">
    <source>
        <dbReference type="SAM" id="MobiDB-lite"/>
    </source>
</evidence>
<feature type="compositionally biased region" description="Basic and acidic residues" evidence="1">
    <location>
        <begin position="373"/>
        <end position="383"/>
    </location>
</feature>
<feature type="compositionally biased region" description="Basic and acidic residues" evidence="1">
    <location>
        <begin position="337"/>
        <end position="366"/>
    </location>
</feature>
<comment type="caution">
    <text evidence="2">The sequence shown here is derived from an EMBL/GenBank/DDBJ whole genome shotgun (WGS) entry which is preliminary data.</text>
</comment>
<gene>
    <name evidence="2" type="ORF">JR316_010112</name>
</gene>
<sequence>MPPKINGKQKEFYKETYLEWQKLWPNRVPTEQEIANSGSKEQAIVDIYVAQEEKLKNWFRNHKRPKLAEKSDKKGTSAATSSVLKLKKKRMMDKEWQNYVKDWKERNPGTEVDTSMFAFRNKFMQEKYKEQSQEVKDQVDQHRRKAFEEAQEDDNDIFQIQGKIRMTLKPSPQRKQAKELASKTQQYKRTTRNSGKKAAPTAAKKMEPIQSAESGRKWLNERGLTEEGEVLGAIAMVKVLRQMSKWEKTPQEMWRDALLAVAHIIEDTHGEDRIEMVANAAKGEIERVAREAVKSMEKAREEMERGRGQTKRTDVRGARRSWDEEVEELLANAQDVQGRDEPATQTQERRRLSRERNSGKTEERRMYAQATTSERRSSPRQDCDISMDKRLQKEIRAREAKKEIQVLIDGLQTKENGKDLTPKDIVDKLNIAWDMASTDAEVTYTDSQGNEKIIAIEESPIRTARVLRNGGVVMEFKDGASAWPLTRDKEFRRQFEGALGITVKERAYTLIVEFVSTSLRDGLLGIKDKLDEVNGLKSSTIK</sequence>
<feature type="region of interest" description="Disordered" evidence="1">
    <location>
        <begin position="170"/>
        <end position="212"/>
    </location>
</feature>
<organism evidence="2">
    <name type="scientific">Psilocybe cubensis</name>
    <name type="common">Psychedelic mushroom</name>
    <name type="synonym">Stropharia cubensis</name>
    <dbReference type="NCBI Taxonomy" id="181762"/>
    <lineage>
        <taxon>Eukaryota</taxon>
        <taxon>Fungi</taxon>
        <taxon>Dikarya</taxon>
        <taxon>Basidiomycota</taxon>
        <taxon>Agaricomycotina</taxon>
        <taxon>Agaricomycetes</taxon>
        <taxon>Agaricomycetidae</taxon>
        <taxon>Agaricales</taxon>
        <taxon>Agaricineae</taxon>
        <taxon>Strophariaceae</taxon>
        <taxon>Psilocybe</taxon>
    </lineage>
</organism>
<dbReference type="EMBL" id="JAFIQS010000011">
    <property type="protein sequence ID" value="KAG5164477.1"/>
    <property type="molecule type" value="Genomic_DNA"/>
</dbReference>
<name>A0A8H8CFN7_PSICU</name>
<feature type="region of interest" description="Disordered" evidence="1">
    <location>
        <begin position="296"/>
        <end position="383"/>
    </location>
</feature>
<proteinExistence type="predicted"/>
<evidence type="ECO:0000313" key="2">
    <source>
        <dbReference type="EMBL" id="KAG5164477.1"/>
    </source>
</evidence>
<feature type="compositionally biased region" description="Basic and acidic residues" evidence="1">
    <location>
        <begin position="66"/>
        <end position="75"/>
    </location>
</feature>
<dbReference type="AlphaFoldDB" id="A0A8H8CFN7"/>
<feature type="compositionally biased region" description="Basic and acidic residues" evidence="1">
    <location>
        <begin position="296"/>
        <end position="323"/>
    </location>
</feature>